<evidence type="ECO:0000313" key="5">
    <source>
        <dbReference type="EMBL" id="KAE9390976.1"/>
    </source>
</evidence>
<gene>
    <name evidence="5" type="ORF">BT96DRAFT_959659</name>
</gene>
<name>A0A6A4GZQ9_9AGAR</name>
<dbReference type="InterPro" id="IPR051654">
    <property type="entry name" value="Meroterpenoid_MTases"/>
</dbReference>
<reference evidence="5" key="1">
    <citation type="journal article" date="2019" name="Environ. Microbiol.">
        <title>Fungal ecological strategies reflected in gene transcription - a case study of two litter decomposers.</title>
        <authorList>
            <person name="Barbi F."/>
            <person name="Kohler A."/>
            <person name="Barry K."/>
            <person name="Baskaran P."/>
            <person name="Daum C."/>
            <person name="Fauchery L."/>
            <person name="Ihrmark K."/>
            <person name="Kuo A."/>
            <person name="LaButti K."/>
            <person name="Lipzen A."/>
            <person name="Morin E."/>
            <person name="Grigoriev I.V."/>
            <person name="Henrissat B."/>
            <person name="Lindahl B."/>
            <person name="Martin F."/>
        </authorList>
    </citation>
    <scope>NUCLEOTIDE SEQUENCE</scope>
    <source>
        <strain evidence="5">JB14</strain>
    </source>
</reference>
<proteinExistence type="inferred from homology"/>
<accession>A0A6A4GZQ9</accession>
<dbReference type="EMBL" id="ML769640">
    <property type="protein sequence ID" value="KAE9390976.1"/>
    <property type="molecule type" value="Genomic_DNA"/>
</dbReference>
<dbReference type="AlphaFoldDB" id="A0A6A4GZQ9"/>
<sequence length="319" mass="35854">MTYSESVATSKQDPLGYNLNSTDSNLESLNFFKSQTGIKDDEELKDHIMRIQSRAYELYQYPCIRVFDFTKLTMASLPAYNRVLKLGKERNGPIFLDIGCCFGTDVRKLIADGFPLENVISSDLRSDLWDFGHDLFRSTPTSFPAKFLAGDVFDDNFITLGSDAPTYDISRSDEPKSLLGLSTLTPLKGRISAIHASKLFHLFDEEMQEELACRLAALLSPTPGSVIFGHHAGSPTKGSGADSKWARYRNANGTSDGAHDNDMFWHSPASWSEMWTRDGKIFKEGTVKVECELKPMDANDLEIHGLESFFWLFWSVTRL</sequence>
<comment type="pathway">
    <text evidence="1">Secondary metabolite biosynthesis.</text>
</comment>
<dbReference type="Gene3D" id="3.40.50.150">
    <property type="entry name" value="Vaccinia Virus protein VP39"/>
    <property type="match status" value="1"/>
</dbReference>
<dbReference type="PANTHER" id="PTHR35897:SF1">
    <property type="entry name" value="METHYLTRANSFERASE AUSD"/>
    <property type="match status" value="1"/>
</dbReference>
<dbReference type="SUPFAM" id="SSF53335">
    <property type="entry name" value="S-adenosyl-L-methionine-dependent methyltransferases"/>
    <property type="match status" value="1"/>
</dbReference>
<dbReference type="PANTHER" id="PTHR35897">
    <property type="entry name" value="METHYLTRANSFERASE AUSD"/>
    <property type="match status" value="1"/>
</dbReference>
<dbReference type="OrthoDB" id="2094832at2759"/>
<dbReference type="InterPro" id="IPR029063">
    <property type="entry name" value="SAM-dependent_MTases_sf"/>
</dbReference>
<organism evidence="5 6">
    <name type="scientific">Gymnopus androsaceus JB14</name>
    <dbReference type="NCBI Taxonomy" id="1447944"/>
    <lineage>
        <taxon>Eukaryota</taxon>
        <taxon>Fungi</taxon>
        <taxon>Dikarya</taxon>
        <taxon>Basidiomycota</taxon>
        <taxon>Agaricomycotina</taxon>
        <taxon>Agaricomycetes</taxon>
        <taxon>Agaricomycetidae</taxon>
        <taxon>Agaricales</taxon>
        <taxon>Marasmiineae</taxon>
        <taxon>Omphalotaceae</taxon>
        <taxon>Gymnopus</taxon>
    </lineage>
</organism>
<evidence type="ECO:0008006" key="7">
    <source>
        <dbReference type="Google" id="ProtNLM"/>
    </source>
</evidence>
<dbReference type="Proteomes" id="UP000799118">
    <property type="component" value="Unassembled WGS sequence"/>
</dbReference>
<keyword evidence="6" id="KW-1185">Reference proteome</keyword>
<keyword evidence="3" id="KW-0949">S-adenosyl-L-methionine</keyword>
<keyword evidence="2" id="KW-0808">Transferase</keyword>
<evidence type="ECO:0000256" key="3">
    <source>
        <dbReference type="ARBA" id="ARBA00022691"/>
    </source>
</evidence>
<evidence type="ECO:0000256" key="1">
    <source>
        <dbReference type="ARBA" id="ARBA00005179"/>
    </source>
</evidence>
<comment type="similarity">
    <text evidence="4">Belongs to the class I-like SAM-binding methyltransferase superfamily.</text>
</comment>
<protein>
    <recommendedName>
        <fullName evidence="7">Methyltransferase domain-containing protein</fullName>
    </recommendedName>
</protein>
<evidence type="ECO:0000313" key="6">
    <source>
        <dbReference type="Proteomes" id="UP000799118"/>
    </source>
</evidence>
<dbReference type="GO" id="GO:0016740">
    <property type="term" value="F:transferase activity"/>
    <property type="evidence" value="ECO:0007669"/>
    <property type="project" value="UniProtKB-KW"/>
</dbReference>
<evidence type="ECO:0000256" key="4">
    <source>
        <dbReference type="ARBA" id="ARBA00038314"/>
    </source>
</evidence>
<evidence type="ECO:0000256" key="2">
    <source>
        <dbReference type="ARBA" id="ARBA00022679"/>
    </source>
</evidence>